<name>A0A4Y2LWQ8_ARAVE</name>
<reference evidence="1 2" key="1">
    <citation type="journal article" date="2019" name="Sci. Rep.">
        <title>Orb-weaving spider Araneus ventricosus genome elucidates the spidroin gene catalogue.</title>
        <authorList>
            <person name="Kono N."/>
            <person name="Nakamura H."/>
            <person name="Ohtoshi R."/>
            <person name="Moran D.A.P."/>
            <person name="Shinohara A."/>
            <person name="Yoshida Y."/>
            <person name="Fujiwara M."/>
            <person name="Mori M."/>
            <person name="Tomita M."/>
            <person name="Arakawa K."/>
        </authorList>
    </citation>
    <scope>NUCLEOTIDE SEQUENCE [LARGE SCALE GENOMIC DNA]</scope>
</reference>
<evidence type="ECO:0000313" key="2">
    <source>
        <dbReference type="Proteomes" id="UP000499080"/>
    </source>
</evidence>
<gene>
    <name evidence="1" type="ORF">AVEN_165009_1</name>
</gene>
<keyword evidence="2" id="KW-1185">Reference proteome</keyword>
<dbReference type="Proteomes" id="UP000499080">
    <property type="component" value="Unassembled WGS sequence"/>
</dbReference>
<protein>
    <submittedName>
        <fullName evidence="1">Uncharacterized protein</fullName>
    </submittedName>
</protein>
<proteinExistence type="predicted"/>
<comment type="caution">
    <text evidence="1">The sequence shown here is derived from an EMBL/GenBank/DDBJ whole genome shotgun (WGS) entry which is preliminary data.</text>
</comment>
<evidence type="ECO:0000313" key="1">
    <source>
        <dbReference type="EMBL" id="GBN18513.1"/>
    </source>
</evidence>
<dbReference type="AlphaFoldDB" id="A0A4Y2LWQ8"/>
<accession>A0A4Y2LWQ8</accession>
<organism evidence="1 2">
    <name type="scientific">Araneus ventricosus</name>
    <name type="common">Orbweaver spider</name>
    <name type="synonym">Epeira ventricosa</name>
    <dbReference type="NCBI Taxonomy" id="182803"/>
    <lineage>
        <taxon>Eukaryota</taxon>
        <taxon>Metazoa</taxon>
        <taxon>Ecdysozoa</taxon>
        <taxon>Arthropoda</taxon>
        <taxon>Chelicerata</taxon>
        <taxon>Arachnida</taxon>
        <taxon>Araneae</taxon>
        <taxon>Araneomorphae</taxon>
        <taxon>Entelegynae</taxon>
        <taxon>Araneoidea</taxon>
        <taxon>Araneidae</taxon>
        <taxon>Araneus</taxon>
    </lineage>
</organism>
<dbReference type="EMBL" id="BGPR01006385">
    <property type="protein sequence ID" value="GBN18513.1"/>
    <property type="molecule type" value="Genomic_DNA"/>
</dbReference>
<sequence length="133" mass="15086">MRALDETAKNFPFILAPPLQFFVQALDSSLWSLEGSQNLFHEHQAIKFGGSFTDQTEQTAPTCNPILGDRVRVATIGAVRSTVPPPHPAFKTSPPCPNFPRMTATHTLRFPFRGFWSERLVFRNRLLYFSFMA</sequence>